<evidence type="ECO:0000256" key="1">
    <source>
        <dbReference type="SAM" id="MobiDB-lite"/>
    </source>
</evidence>
<dbReference type="AlphaFoldDB" id="A0A365P5D5"/>
<dbReference type="EMBL" id="QLST01000001">
    <property type="protein sequence ID" value="RBA29821.1"/>
    <property type="molecule type" value="Genomic_DNA"/>
</dbReference>
<reference evidence="2 3" key="1">
    <citation type="submission" date="2018-06" db="EMBL/GenBank/DDBJ databases">
        <title>Flavobacterium tibetense sp. nov., isolated from a wetland YonghuCo on Tibetan Plateau.</title>
        <authorList>
            <person name="Xing P."/>
            <person name="Phurbu D."/>
            <person name="Lu H."/>
        </authorList>
    </citation>
    <scope>NUCLEOTIDE SEQUENCE [LARGE SCALE GENOMIC DNA]</scope>
    <source>
        <strain evidence="2 3">YH5</strain>
    </source>
</reference>
<dbReference type="OrthoDB" id="1443728at2"/>
<feature type="region of interest" description="Disordered" evidence="1">
    <location>
        <begin position="183"/>
        <end position="210"/>
    </location>
</feature>
<dbReference type="RefSeq" id="WP_113987703.1">
    <property type="nucleotide sequence ID" value="NZ_QLST01000001.1"/>
</dbReference>
<gene>
    <name evidence="2" type="ORF">DPN68_00925</name>
</gene>
<evidence type="ECO:0000313" key="2">
    <source>
        <dbReference type="EMBL" id="RBA29821.1"/>
    </source>
</evidence>
<evidence type="ECO:0008006" key="4">
    <source>
        <dbReference type="Google" id="ProtNLM"/>
    </source>
</evidence>
<dbReference type="Proteomes" id="UP000253319">
    <property type="component" value="Unassembled WGS sequence"/>
</dbReference>
<proteinExistence type="predicted"/>
<organism evidence="2 3">
    <name type="scientific">Flavobacterium tibetense</name>
    <dbReference type="NCBI Taxonomy" id="2233533"/>
    <lineage>
        <taxon>Bacteria</taxon>
        <taxon>Pseudomonadati</taxon>
        <taxon>Bacteroidota</taxon>
        <taxon>Flavobacteriia</taxon>
        <taxon>Flavobacteriales</taxon>
        <taxon>Flavobacteriaceae</taxon>
        <taxon>Flavobacterium</taxon>
    </lineage>
</organism>
<dbReference type="PROSITE" id="PS51257">
    <property type="entry name" value="PROKAR_LIPOPROTEIN"/>
    <property type="match status" value="1"/>
</dbReference>
<name>A0A365P5D5_9FLAO</name>
<protein>
    <recommendedName>
        <fullName evidence="4">Lipoprotein</fullName>
    </recommendedName>
</protein>
<keyword evidence="3" id="KW-1185">Reference proteome</keyword>
<accession>A0A365P5D5</accession>
<sequence>MKQLLYFILACVLLVSCNDFDEQAKEAEKLAQKNELVFQNISKKWNFNFPQAQPEIEKVLLSWNEWQQFQKEMQQNPKTSLLAFQMKVKNVSGKADTLVVTVPEKYNSPQVRSRLITLNTKIKSLDTFIHLQDIPEKRVIQLIEEINTEINGVYKQWNEIVIKAAIPKEIGEDEMIRALDTTRNANSKLMEEKMELDSPNPPKNKSKQQK</sequence>
<evidence type="ECO:0000313" key="3">
    <source>
        <dbReference type="Proteomes" id="UP000253319"/>
    </source>
</evidence>
<comment type="caution">
    <text evidence="2">The sequence shown here is derived from an EMBL/GenBank/DDBJ whole genome shotgun (WGS) entry which is preliminary data.</text>
</comment>